<gene>
    <name evidence="2" type="ORF">HETSPECPRED_000842</name>
</gene>
<sequence>MDHRSTKAVPMNSTQSSPRQRVRQIIRALDNLLTTKLQGDHCFSSEQALNVSIKTHIHSLKVDPDLHSVFRRFKQEYSSWFKIHLWLLENMVAEWSDAEQLNFQEGVELVRLRTELEDADGWRQAVRSVRDEDDDTEEEDLSWG</sequence>
<protein>
    <submittedName>
        <fullName evidence="2">Uncharacterized protein</fullName>
    </submittedName>
</protein>
<reference evidence="2" key="1">
    <citation type="submission" date="2021-03" db="EMBL/GenBank/DDBJ databases">
        <authorList>
            <person name="Tagirdzhanova G."/>
        </authorList>
    </citation>
    <scope>NUCLEOTIDE SEQUENCE</scope>
</reference>
<evidence type="ECO:0000256" key="1">
    <source>
        <dbReference type="SAM" id="MobiDB-lite"/>
    </source>
</evidence>
<comment type="caution">
    <text evidence="2">The sequence shown here is derived from an EMBL/GenBank/DDBJ whole genome shotgun (WGS) entry which is preliminary data.</text>
</comment>
<feature type="region of interest" description="Disordered" evidence="1">
    <location>
        <begin position="1"/>
        <end position="20"/>
    </location>
</feature>
<proteinExistence type="predicted"/>
<evidence type="ECO:0000313" key="2">
    <source>
        <dbReference type="EMBL" id="CAF9912131.1"/>
    </source>
</evidence>
<name>A0A8H3ERK5_9LECA</name>
<evidence type="ECO:0000313" key="3">
    <source>
        <dbReference type="Proteomes" id="UP000664521"/>
    </source>
</evidence>
<dbReference type="EMBL" id="CAJPDS010000011">
    <property type="protein sequence ID" value="CAF9912131.1"/>
    <property type="molecule type" value="Genomic_DNA"/>
</dbReference>
<organism evidence="2 3">
    <name type="scientific">Heterodermia speciosa</name>
    <dbReference type="NCBI Taxonomy" id="116794"/>
    <lineage>
        <taxon>Eukaryota</taxon>
        <taxon>Fungi</taxon>
        <taxon>Dikarya</taxon>
        <taxon>Ascomycota</taxon>
        <taxon>Pezizomycotina</taxon>
        <taxon>Lecanoromycetes</taxon>
        <taxon>OSLEUM clade</taxon>
        <taxon>Lecanoromycetidae</taxon>
        <taxon>Caliciales</taxon>
        <taxon>Physciaceae</taxon>
        <taxon>Heterodermia</taxon>
    </lineage>
</organism>
<accession>A0A8H3ERK5</accession>
<dbReference type="Proteomes" id="UP000664521">
    <property type="component" value="Unassembled WGS sequence"/>
</dbReference>
<dbReference type="AlphaFoldDB" id="A0A8H3ERK5"/>
<keyword evidence="3" id="KW-1185">Reference proteome</keyword>